<dbReference type="GeneID" id="106821156"/>
<evidence type="ECO:0000313" key="4">
    <source>
        <dbReference type="RefSeq" id="XP_014681331.1"/>
    </source>
</evidence>
<gene>
    <name evidence="4" type="primary">LOC106821156</name>
</gene>
<feature type="compositionally biased region" description="Low complexity" evidence="1">
    <location>
        <begin position="205"/>
        <end position="217"/>
    </location>
</feature>
<protein>
    <submittedName>
        <fullName evidence="4">Uncharacterized protein LOC106821156</fullName>
    </submittedName>
</protein>
<evidence type="ECO:0000256" key="1">
    <source>
        <dbReference type="SAM" id="MobiDB-lite"/>
    </source>
</evidence>
<keyword evidence="2" id="KW-0472">Membrane</keyword>
<evidence type="ECO:0000256" key="2">
    <source>
        <dbReference type="SAM" id="Phobius"/>
    </source>
</evidence>
<proteinExistence type="predicted"/>
<dbReference type="CDD" id="cd12087">
    <property type="entry name" value="TM_EGFR-like"/>
    <property type="match status" value="1"/>
</dbReference>
<keyword evidence="2" id="KW-1133">Transmembrane helix</keyword>
<dbReference type="RefSeq" id="XP_014681331.1">
    <property type="nucleotide sequence ID" value="XM_014825845.1"/>
</dbReference>
<evidence type="ECO:0000313" key="3">
    <source>
        <dbReference type="Proteomes" id="UP000695022"/>
    </source>
</evidence>
<keyword evidence="3" id="KW-1185">Reference proteome</keyword>
<feature type="transmembrane region" description="Helical" evidence="2">
    <location>
        <begin position="226"/>
        <end position="249"/>
    </location>
</feature>
<accession>A0ABM1FA60</accession>
<organism evidence="3 4">
    <name type="scientific">Priapulus caudatus</name>
    <name type="common">Priapulid worm</name>
    <dbReference type="NCBI Taxonomy" id="37621"/>
    <lineage>
        <taxon>Eukaryota</taxon>
        <taxon>Metazoa</taxon>
        <taxon>Ecdysozoa</taxon>
        <taxon>Scalidophora</taxon>
        <taxon>Priapulida</taxon>
        <taxon>Priapulimorpha</taxon>
        <taxon>Priapulimorphida</taxon>
        <taxon>Priapulidae</taxon>
        <taxon>Priapulus</taxon>
    </lineage>
</organism>
<feature type="compositionally biased region" description="Polar residues" evidence="1">
    <location>
        <begin position="191"/>
        <end position="204"/>
    </location>
</feature>
<dbReference type="Proteomes" id="UP000695022">
    <property type="component" value="Unplaced"/>
</dbReference>
<name>A0ABM1FA60_PRICU</name>
<reference evidence="4" key="1">
    <citation type="submission" date="2025-08" db="UniProtKB">
        <authorList>
            <consortium name="RefSeq"/>
        </authorList>
    </citation>
    <scope>IDENTIFICATION</scope>
</reference>
<keyword evidence="2" id="KW-0812">Transmembrane</keyword>
<feature type="region of interest" description="Disordered" evidence="1">
    <location>
        <begin position="188"/>
        <end position="218"/>
    </location>
</feature>
<sequence>MELFPCEQPVKLLLFANSDAFNLHNFSRNFTDKESIKIQGLSINFGPPFGKVEGFITTDLQRNQNVVALTLTVRGHVVGSPLPIGEWPDALTTELISNYEFAIPNCPIPVPGAVTLPNSVQDIEQFVESEINAQEKSSGTQTFNNCTRGFLGQCRVKETCVLKPDSREGLCQCELGYKLDRVGQCTRKESGQSTIGPTNVAPTVSHNSSSSSTSAPKSFEEKKTTITAVVGAVGTCALLGVIAAVFVVLRRRRAQANQAYTMVANFSDDDDAQLIGQNEELA</sequence>